<dbReference type="SUPFAM" id="SSF52540">
    <property type="entry name" value="P-loop containing nucleoside triphosphate hydrolases"/>
    <property type="match status" value="2"/>
</dbReference>
<dbReference type="CDD" id="cd03215">
    <property type="entry name" value="ABC_Carb_Monos_II"/>
    <property type="match status" value="1"/>
</dbReference>
<comment type="function">
    <text evidence="7">Part of the ABC transporter complex LsrABCD involved in autoinducer 2 (AI-2) import. Responsible for energy coupling to the transport system.</text>
</comment>
<accession>A0A2N3KEU2</accession>
<dbReference type="InterPro" id="IPR027417">
    <property type="entry name" value="P-loop_NTPase"/>
</dbReference>
<dbReference type="InterPro" id="IPR017871">
    <property type="entry name" value="ABC_transporter-like_CS"/>
</dbReference>
<evidence type="ECO:0000256" key="7">
    <source>
        <dbReference type="ARBA" id="ARBA00023747"/>
    </source>
</evidence>
<evidence type="ECO:0000256" key="8">
    <source>
        <dbReference type="ARBA" id="ARBA00023798"/>
    </source>
</evidence>
<evidence type="ECO:0000256" key="6">
    <source>
        <dbReference type="ARBA" id="ARBA00022840"/>
    </source>
</evidence>
<evidence type="ECO:0000313" key="11">
    <source>
        <dbReference type="EMBL" id="PKR49087.1"/>
    </source>
</evidence>
<keyword evidence="5" id="KW-0547">Nucleotide-binding</keyword>
<evidence type="ECO:0000256" key="5">
    <source>
        <dbReference type="ARBA" id="ARBA00022741"/>
    </source>
</evidence>
<dbReference type="PANTHER" id="PTHR43790:SF2">
    <property type="entry name" value="AUTOINDUCER 2 IMPORT ATP-BINDING PROTEIN LSRA"/>
    <property type="match status" value="1"/>
</dbReference>
<dbReference type="InterPro" id="IPR003439">
    <property type="entry name" value="ABC_transporter-like_ATP-bd"/>
</dbReference>
<dbReference type="PANTHER" id="PTHR43790">
    <property type="entry name" value="CARBOHYDRATE TRANSPORT ATP-BINDING PROTEIN MG119-RELATED"/>
    <property type="match status" value="1"/>
</dbReference>
<dbReference type="EMBL" id="NWTK01000020">
    <property type="protein sequence ID" value="PKR49087.1"/>
    <property type="molecule type" value="Genomic_DNA"/>
</dbReference>
<dbReference type="CDD" id="cd03216">
    <property type="entry name" value="ABC_Carb_Monos_I"/>
    <property type="match status" value="1"/>
</dbReference>
<gene>
    <name evidence="11" type="ORF">COO20_23275</name>
</gene>
<dbReference type="Pfam" id="PF00005">
    <property type="entry name" value="ABC_tran"/>
    <property type="match status" value="2"/>
</dbReference>
<dbReference type="Gene3D" id="3.40.50.300">
    <property type="entry name" value="P-loop containing nucleotide triphosphate hydrolases"/>
    <property type="match status" value="2"/>
</dbReference>
<organism evidence="11 12">
    <name type="scientific">Thalassospira marina</name>
    <dbReference type="NCBI Taxonomy" id="2048283"/>
    <lineage>
        <taxon>Bacteria</taxon>
        <taxon>Pseudomonadati</taxon>
        <taxon>Pseudomonadota</taxon>
        <taxon>Alphaproteobacteria</taxon>
        <taxon>Rhodospirillales</taxon>
        <taxon>Thalassospiraceae</taxon>
        <taxon>Thalassospira</taxon>
    </lineage>
</organism>
<dbReference type="NCBIfam" id="NF011967">
    <property type="entry name" value="PRK15439.1"/>
    <property type="match status" value="1"/>
</dbReference>
<evidence type="ECO:0000256" key="4">
    <source>
        <dbReference type="ARBA" id="ARBA00019459"/>
    </source>
</evidence>
<feature type="domain" description="ABC transporter" evidence="10">
    <location>
        <begin position="253"/>
        <end position="499"/>
    </location>
</feature>
<dbReference type="PROSITE" id="PS50893">
    <property type="entry name" value="ABC_TRANSPORTER_2"/>
    <property type="match status" value="2"/>
</dbReference>
<dbReference type="SMART" id="SM00382">
    <property type="entry name" value="AAA"/>
    <property type="match status" value="2"/>
</dbReference>
<dbReference type="AlphaFoldDB" id="A0A2N3KEU2"/>
<proteinExistence type="inferred from homology"/>
<dbReference type="GO" id="GO:0005524">
    <property type="term" value="F:ATP binding"/>
    <property type="evidence" value="ECO:0007669"/>
    <property type="project" value="UniProtKB-KW"/>
</dbReference>
<evidence type="ECO:0000256" key="9">
    <source>
        <dbReference type="ARBA" id="ARBA00034076"/>
    </source>
</evidence>
<dbReference type="Proteomes" id="UP000233597">
    <property type="component" value="Unassembled WGS sequence"/>
</dbReference>
<dbReference type="GO" id="GO:0016887">
    <property type="term" value="F:ATP hydrolysis activity"/>
    <property type="evidence" value="ECO:0007669"/>
    <property type="project" value="InterPro"/>
</dbReference>
<name>A0A2N3KEU2_9PROT</name>
<evidence type="ECO:0000259" key="10">
    <source>
        <dbReference type="PROSITE" id="PS50893"/>
    </source>
</evidence>
<evidence type="ECO:0000256" key="2">
    <source>
        <dbReference type="ARBA" id="ARBA00009404"/>
    </source>
</evidence>
<dbReference type="GO" id="GO:0005886">
    <property type="term" value="C:plasma membrane"/>
    <property type="evidence" value="ECO:0007669"/>
    <property type="project" value="UniProtKB-SubCell"/>
</dbReference>
<comment type="catalytic activity">
    <reaction evidence="9">
        <text>ATP + H2O + (2R,4S)-2-methyl-2,3,3,4-tetrahydroxytetrahydrofuran-[AI-2-binding protein]Side 1 = ADP + phosphate + (2R,4S)-2-methyl-2,3,3,4-tetrahydroxytetrahydrofuranSide 2 + [AI-2-binding protein]Side 1.</text>
        <dbReference type="EC" id="7.6.2.13"/>
    </reaction>
</comment>
<dbReference type="InterPro" id="IPR003593">
    <property type="entry name" value="AAA+_ATPase"/>
</dbReference>
<comment type="caution">
    <text evidence="11">The sequence shown here is derived from an EMBL/GenBank/DDBJ whole genome shotgun (WGS) entry which is preliminary data.</text>
</comment>
<dbReference type="EC" id="7.6.2.13" evidence="8"/>
<dbReference type="OrthoDB" id="9805029at2"/>
<protein>
    <recommendedName>
        <fullName evidence="4">Autoinducer 2 import ATP-binding protein LsrA</fullName>
        <ecNumber evidence="8">7.6.2.13</ecNumber>
    </recommendedName>
</protein>
<evidence type="ECO:0000313" key="12">
    <source>
        <dbReference type="Proteomes" id="UP000233597"/>
    </source>
</evidence>
<comment type="similarity">
    <text evidence="2">Belongs to the ABC transporter superfamily. AI-2 autoinducer porter (TC 3.A.1.2.8) family.</text>
</comment>
<dbReference type="RefSeq" id="WP_101270943.1">
    <property type="nucleotide sequence ID" value="NZ_NWTK01000020.1"/>
</dbReference>
<sequence>MERKNQDAAAVRVNDIWKSYGGTAVLKGVDITLLPGQVHALLGGNGAGKSTLMKSIAGLVNPESGSIEINGQVLSNPSPAAAQALGLYLVPQEAHILPNQSVLENICLGLRASAKALRGDIEKLIAELAVRLDLDAQAATLEIADRQIVEILRGLIRKARVLILDEPTSALTPHEANALFDRVRQLQAQGVGIFFISHKLREIREICDVISVLRDGAIVLYGTLDEYDDQQIIEAMTKTAATAGASITAPQRQRNTDFNLASSILEIAHFSGEGFRDISFDVRAGEIVGLAGVVGAGRSELAETLFGLRPSSSGSVKLQGKDLVDRSPRKCVDAGLVYLPEDRQQNGLFLEASLAWNMSGYTMHRLGFFPKDQRETGEFSEFRDALGIKCEGPRQSAGRLSGGNQQKVLLAKCLAANPRLLILDEPTRGVDVAARNDIYRLIHQLAEKGMGVLLISSDFDEIEQLADRVIVMAHGHQCGELSSQAINVDAIAHLAFESGAASHA</sequence>
<evidence type="ECO:0000256" key="3">
    <source>
        <dbReference type="ARBA" id="ARBA00011262"/>
    </source>
</evidence>
<reference evidence="11 12" key="1">
    <citation type="submission" date="2017-09" db="EMBL/GenBank/DDBJ databases">
        <title>Biodiversity and function of Thalassospira species in the particle-attached aromatic-hydrocarbon-degrading consortia from the surface seawater of the South China Sea.</title>
        <authorList>
            <person name="Dong C."/>
            <person name="Liu R."/>
            <person name="Shao Z."/>
        </authorList>
    </citation>
    <scope>NUCLEOTIDE SEQUENCE [LARGE SCALE GENOMIC DNA]</scope>
    <source>
        <strain evidence="11 12">CSC1P2</strain>
    </source>
</reference>
<evidence type="ECO:0000256" key="1">
    <source>
        <dbReference type="ARBA" id="ARBA00004417"/>
    </source>
</evidence>
<comment type="subunit">
    <text evidence="3">The complex is composed of two ATP-binding proteins (LsrA), two transmembrane proteins (LsrC and LsrD) and a solute-binding protein (LsrB).</text>
</comment>
<comment type="subcellular location">
    <subcellularLocation>
        <location evidence="1">Cell inner membrane</location>
        <topology evidence="1">Peripheral membrane protein</topology>
    </subcellularLocation>
</comment>
<feature type="domain" description="ABC transporter" evidence="10">
    <location>
        <begin position="11"/>
        <end position="240"/>
    </location>
</feature>
<dbReference type="InterPro" id="IPR050107">
    <property type="entry name" value="ABC_carbohydrate_import_ATPase"/>
</dbReference>
<keyword evidence="6 11" id="KW-0067">ATP-binding</keyword>
<dbReference type="PROSITE" id="PS00211">
    <property type="entry name" value="ABC_TRANSPORTER_1"/>
    <property type="match status" value="1"/>
</dbReference>